<organism evidence="1">
    <name type="scientific">uncultured Thiotrichaceae bacterium</name>
    <dbReference type="NCBI Taxonomy" id="298394"/>
    <lineage>
        <taxon>Bacteria</taxon>
        <taxon>Pseudomonadati</taxon>
        <taxon>Pseudomonadota</taxon>
        <taxon>Gammaproteobacteria</taxon>
        <taxon>Thiotrichales</taxon>
        <taxon>Thiotrichaceae</taxon>
        <taxon>environmental samples</taxon>
    </lineage>
</organism>
<accession>A0A6S6S5C7</accession>
<protein>
    <submittedName>
        <fullName evidence="1">Uncharacterized protein</fullName>
    </submittedName>
</protein>
<dbReference type="AlphaFoldDB" id="A0A6S6S5C7"/>
<proteinExistence type="predicted"/>
<evidence type="ECO:0000313" key="1">
    <source>
        <dbReference type="EMBL" id="CAA6802903.1"/>
    </source>
</evidence>
<dbReference type="EMBL" id="CACVAY010000013">
    <property type="protein sequence ID" value="CAA6802903.1"/>
    <property type="molecule type" value="Genomic_DNA"/>
</dbReference>
<gene>
    <name evidence="1" type="ORF">HELGO_WM10961</name>
</gene>
<sequence length="76" mass="8742">MVNEFLQAMKKWYPEKPDIFKKRVYNQMGLDTSTNHDHRGLIEAFLSTQWCVYPSSAALKVTLGRIAAETFSTSGW</sequence>
<name>A0A6S6S5C7_9GAMM</name>
<reference evidence="1" key="1">
    <citation type="submission" date="2020-01" db="EMBL/GenBank/DDBJ databases">
        <authorList>
            <person name="Meier V. D."/>
            <person name="Meier V D."/>
        </authorList>
    </citation>
    <scope>NUCLEOTIDE SEQUENCE</scope>
    <source>
        <strain evidence="1">HLG_WM_MAG_07</strain>
    </source>
</reference>